<dbReference type="InterPro" id="IPR007594">
    <property type="entry name" value="RFT1"/>
</dbReference>
<keyword evidence="7 10" id="KW-0472">Membrane</keyword>
<name>R7Z160_CONA1</name>
<keyword evidence="12" id="KW-1185">Reference proteome</keyword>
<dbReference type="STRING" id="1168221.R7Z160"/>
<dbReference type="OMA" id="WPGKLFG"/>
<sequence length="511" mass="54999">MSKSILSASAKGATFLILLQVGSRALTFAVNQVLLRFLSPELLGISSQLELYSISVLYFARESIRVAVQRQATGTQAVVNLAYVAILLGVLLAYVLAALYLRVDIPSVPYFVESLELYGVAAIIELLTEPSFVAVQQNMLYKIRASAETAATIAKCFSTCGSAIWAARNGLDVGPLPFAVGPLPFAVGQTVYALILLFSYVIQLRVVSVRDKFSLLLTKIPPNDSTPYFLGYFSKPLCSLTLSLSLQSAVKYILTQGDSLLIASLASLRDQGAYALASNYGGLVARMLFQPIEESSRNLFAKLCALQPKSQQPTREGIKQARDVLQDILKLYNLISLVACSLGPTLAPLLLRIVAGAKWVDTGAGEVLATYCYYIPLLALNGVTEAFVAAVASNAELRGQSVWMGVFFVGFASSAYLFLGVLEMGAQGLVYANCVNMLLRIVWGLSFIRRYFRSNGETFSYLDTLPSAMSIVAAVWVPATLKATAGMFLAYGLLGDLLRTGGIAVILGVSL</sequence>
<dbReference type="GO" id="GO:0034203">
    <property type="term" value="P:glycolipid translocation"/>
    <property type="evidence" value="ECO:0007669"/>
    <property type="project" value="TreeGrafter"/>
</dbReference>
<dbReference type="Proteomes" id="UP000016924">
    <property type="component" value="Unassembled WGS sequence"/>
</dbReference>
<dbReference type="Pfam" id="PF04506">
    <property type="entry name" value="Rft-1"/>
    <property type="match status" value="1"/>
</dbReference>
<evidence type="ECO:0000256" key="4">
    <source>
        <dbReference type="ARBA" id="ARBA00022692"/>
    </source>
</evidence>
<proteinExistence type="inferred from homology"/>
<keyword evidence="6 10" id="KW-1133">Transmembrane helix</keyword>
<comment type="caution">
    <text evidence="10">Lacks conserved residue(s) required for the propagation of feature annotation.</text>
</comment>
<evidence type="ECO:0000256" key="1">
    <source>
        <dbReference type="ARBA" id="ARBA00004477"/>
    </source>
</evidence>
<dbReference type="PANTHER" id="PTHR13117:SF5">
    <property type="entry name" value="PROTEIN RFT1 HOMOLOG"/>
    <property type="match status" value="1"/>
</dbReference>
<comment type="function">
    <text evidence="9 10">Intramembrane glycolipid transporter that operates in the biosynthetic pathway of dolichol-linked oligosaccharides, the glycan precursors employed in protein asparagine (N)-glycosylation. The sequential addition of sugars to dolichol pyrophosphate produces dolichol-linked oligosaccharides containing fourteen sugars, including two GlcNAcs, nine mannoses and three glucoses. Once assembled, the oligosaccharide is transferred from the lipid to nascent proteins by oligosaccharyltransferases. The assembly of dolichol-linked oligosaccharides begins on the cytosolic side of the endoplasmic reticulum membrane and finishes in its lumen. RFT1 could mediate the translocation of the cytosolically oriented intermediate DolPP-GlcNAc2Man5, produced by ALG11, into the ER lumen where dolichol-linked oligosaccharides assembly continues. However, the intramembrane lipid transporter activity could not be confirmed in vitro.</text>
</comment>
<keyword evidence="5 10" id="KW-0256">Endoplasmic reticulum</keyword>
<accession>R7Z160</accession>
<evidence type="ECO:0000256" key="9">
    <source>
        <dbReference type="ARBA" id="ARBA00045912"/>
    </source>
</evidence>
<keyword evidence="10" id="KW-0813">Transport</keyword>
<dbReference type="PANTHER" id="PTHR13117">
    <property type="entry name" value="ENDOPLASMIC RETICULUM MULTISPAN TRANSMEMBRANE PROTEIN-RELATED"/>
    <property type="match status" value="1"/>
</dbReference>
<evidence type="ECO:0000313" key="12">
    <source>
        <dbReference type="Proteomes" id="UP000016924"/>
    </source>
</evidence>
<keyword evidence="4 10" id="KW-0812">Transmembrane</keyword>
<organism evidence="11 12">
    <name type="scientific">Coniosporium apollinis (strain CBS 100218)</name>
    <name type="common">Rock-inhabiting black yeast</name>
    <dbReference type="NCBI Taxonomy" id="1168221"/>
    <lineage>
        <taxon>Eukaryota</taxon>
        <taxon>Fungi</taxon>
        <taxon>Dikarya</taxon>
        <taxon>Ascomycota</taxon>
        <taxon>Pezizomycotina</taxon>
        <taxon>Dothideomycetes</taxon>
        <taxon>Dothideomycetes incertae sedis</taxon>
        <taxon>Coniosporium</taxon>
    </lineage>
</organism>
<evidence type="ECO:0000256" key="8">
    <source>
        <dbReference type="ARBA" id="ARBA00044793"/>
    </source>
</evidence>
<dbReference type="OrthoDB" id="9979195at2759"/>
<evidence type="ECO:0000256" key="3">
    <source>
        <dbReference type="ARBA" id="ARBA00010288"/>
    </source>
</evidence>
<evidence type="ECO:0000256" key="6">
    <source>
        <dbReference type="ARBA" id="ARBA00022989"/>
    </source>
</evidence>
<evidence type="ECO:0000256" key="10">
    <source>
        <dbReference type="RuleBase" id="RU365067"/>
    </source>
</evidence>
<feature type="transmembrane region" description="Helical" evidence="10">
    <location>
        <begin position="428"/>
        <end position="448"/>
    </location>
</feature>
<dbReference type="HOGENOM" id="CLU_023360_3_0_1"/>
<dbReference type="AlphaFoldDB" id="R7Z160"/>
<feature type="transmembrane region" description="Helical" evidence="10">
    <location>
        <begin position="331"/>
        <end position="353"/>
    </location>
</feature>
<comment type="subcellular location">
    <subcellularLocation>
        <location evidence="1 10">Endoplasmic reticulum membrane</location>
        <topology evidence="1 10">Multi-pass membrane protein</topology>
    </subcellularLocation>
</comment>
<reference evidence="12" key="1">
    <citation type="submission" date="2012-06" db="EMBL/GenBank/DDBJ databases">
        <title>The genome sequence of Coniosporium apollinis CBS 100218.</title>
        <authorList>
            <consortium name="The Broad Institute Genome Sequencing Platform"/>
            <person name="Cuomo C."/>
            <person name="Gorbushina A."/>
            <person name="Noack S."/>
            <person name="Walker B."/>
            <person name="Young S.K."/>
            <person name="Zeng Q."/>
            <person name="Gargeya S."/>
            <person name="Fitzgerald M."/>
            <person name="Haas B."/>
            <person name="Abouelleil A."/>
            <person name="Alvarado L."/>
            <person name="Arachchi H.M."/>
            <person name="Berlin A.M."/>
            <person name="Chapman S.B."/>
            <person name="Goldberg J."/>
            <person name="Griggs A."/>
            <person name="Gujja S."/>
            <person name="Hansen M."/>
            <person name="Howarth C."/>
            <person name="Imamovic A."/>
            <person name="Larimer J."/>
            <person name="McCowan C."/>
            <person name="Montmayeur A."/>
            <person name="Murphy C."/>
            <person name="Neiman D."/>
            <person name="Pearson M."/>
            <person name="Priest M."/>
            <person name="Roberts A."/>
            <person name="Saif S."/>
            <person name="Shea T."/>
            <person name="Sisk P."/>
            <person name="Sykes S."/>
            <person name="Wortman J."/>
            <person name="Nusbaum C."/>
            <person name="Birren B."/>
        </authorList>
    </citation>
    <scope>NUCLEOTIDE SEQUENCE [LARGE SCALE GENOMIC DNA]</scope>
    <source>
        <strain evidence="12">CBS 100218</strain>
    </source>
</reference>
<comment type="similarity">
    <text evidence="3 10">Belongs to the RFT1 family.</text>
</comment>
<feature type="transmembrane region" description="Helical" evidence="10">
    <location>
        <begin position="179"/>
        <end position="202"/>
    </location>
</feature>
<dbReference type="EMBL" id="JH767591">
    <property type="protein sequence ID" value="EON67940.1"/>
    <property type="molecule type" value="Genomic_DNA"/>
</dbReference>
<evidence type="ECO:0000256" key="5">
    <source>
        <dbReference type="ARBA" id="ARBA00022824"/>
    </source>
</evidence>
<dbReference type="eggNOG" id="KOG2864">
    <property type="taxonomic scope" value="Eukaryota"/>
</dbReference>
<evidence type="ECO:0000256" key="2">
    <source>
        <dbReference type="ARBA" id="ARBA00004922"/>
    </source>
</evidence>
<dbReference type="GeneID" id="19904748"/>
<comment type="pathway">
    <text evidence="2">Protein modification; protein glycosylation.</text>
</comment>
<feature type="transmembrane region" description="Helical" evidence="10">
    <location>
        <begin position="81"/>
        <end position="103"/>
    </location>
</feature>
<evidence type="ECO:0000256" key="7">
    <source>
        <dbReference type="ARBA" id="ARBA00023136"/>
    </source>
</evidence>
<protein>
    <recommendedName>
        <fullName evidence="8 10">Man(5)GlcNAc(2)-PP-dolichol translocation protein RFT1</fullName>
    </recommendedName>
</protein>
<dbReference type="GO" id="GO:0005789">
    <property type="term" value="C:endoplasmic reticulum membrane"/>
    <property type="evidence" value="ECO:0007669"/>
    <property type="project" value="UniProtKB-SubCell"/>
</dbReference>
<evidence type="ECO:0000313" key="11">
    <source>
        <dbReference type="EMBL" id="EON67940.1"/>
    </source>
</evidence>
<dbReference type="RefSeq" id="XP_007783257.1">
    <property type="nucleotide sequence ID" value="XM_007785067.1"/>
</dbReference>
<feature type="transmembrane region" description="Helical" evidence="10">
    <location>
        <begin position="373"/>
        <end position="395"/>
    </location>
</feature>
<gene>
    <name evidence="11" type="ORF">W97_07437</name>
</gene>
<dbReference type="GO" id="GO:0006488">
    <property type="term" value="P:dolichol-linked oligosaccharide biosynthetic process"/>
    <property type="evidence" value="ECO:0007669"/>
    <property type="project" value="InterPro"/>
</dbReference>
<feature type="transmembrane region" description="Helical" evidence="10">
    <location>
        <begin position="402"/>
        <end position="422"/>
    </location>
</feature>